<dbReference type="InterPro" id="IPR000924">
    <property type="entry name" value="Glu/Gln-tRNA-synth"/>
</dbReference>
<feature type="domain" description="Glutamyl/glutaminyl-tRNA synthetase class Ib catalytic" evidence="12">
    <location>
        <begin position="34"/>
        <end position="338"/>
    </location>
</feature>
<evidence type="ECO:0000256" key="9">
    <source>
        <dbReference type="ARBA" id="ARBA00048270"/>
    </source>
</evidence>
<dbReference type="CDD" id="cd00807">
    <property type="entry name" value="GlnRS_core"/>
    <property type="match status" value="1"/>
</dbReference>
<keyword evidence="6 11" id="KW-0067">ATP-binding</keyword>
<dbReference type="GO" id="GO:0005524">
    <property type="term" value="F:ATP binding"/>
    <property type="evidence" value="ECO:0007669"/>
    <property type="project" value="UniProtKB-KW"/>
</dbReference>
<evidence type="ECO:0000256" key="8">
    <source>
        <dbReference type="ARBA" id="ARBA00023146"/>
    </source>
</evidence>
<dbReference type="Proteomes" id="UP001060919">
    <property type="component" value="Chromosome"/>
</dbReference>
<dbReference type="NCBIfam" id="TIGR00440">
    <property type="entry name" value="glnS"/>
    <property type="match status" value="1"/>
</dbReference>
<dbReference type="Pfam" id="PF03950">
    <property type="entry name" value="tRNA-synt_1c_C"/>
    <property type="match status" value="1"/>
</dbReference>
<dbReference type="InterPro" id="IPR020056">
    <property type="entry name" value="Rbsml_bL25/Gln-tRNA_synth_N"/>
</dbReference>
<organism evidence="15 16">
    <name type="scientific">Aureispira anguillae</name>
    <dbReference type="NCBI Taxonomy" id="2864201"/>
    <lineage>
        <taxon>Bacteria</taxon>
        <taxon>Pseudomonadati</taxon>
        <taxon>Bacteroidota</taxon>
        <taxon>Saprospiria</taxon>
        <taxon>Saprospirales</taxon>
        <taxon>Saprospiraceae</taxon>
        <taxon>Aureispira</taxon>
    </lineage>
</organism>
<evidence type="ECO:0000259" key="14">
    <source>
        <dbReference type="Pfam" id="PF20974"/>
    </source>
</evidence>
<dbReference type="Pfam" id="PF20974">
    <property type="entry name" value="tRNA-synt_1c_C2"/>
    <property type="match status" value="1"/>
</dbReference>
<dbReference type="Pfam" id="PF00749">
    <property type="entry name" value="tRNA-synt_1c"/>
    <property type="match status" value="1"/>
</dbReference>
<dbReference type="Gene3D" id="3.40.50.620">
    <property type="entry name" value="HUPs"/>
    <property type="match status" value="1"/>
</dbReference>
<dbReference type="Gene3D" id="2.40.240.10">
    <property type="entry name" value="Ribosomal Protein L25, Chain P"/>
    <property type="match status" value="2"/>
</dbReference>
<evidence type="ECO:0000256" key="11">
    <source>
        <dbReference type="RuleBase" id="RU363037"/>
    </source>
</evidence>
<dbReference type="InterPro" id="IPR011035">
    <property type="entry name" value="Ribosomal_bL25/Gln-tRNA_synth"/>
</dbReference>
<dbReference type="RefSeq" id="WP_264788627.1">
    <property type="nucleotide sequence ID" value="NZ_AP026867.1"/>
</dbReference>
<comment type="catalytic activity">
    <reaction evidence="9">
        <text>tRNA(Gln) + L-glutamine + ATP = L-glutaminyl-tRNA(Gln) + AMP + diphosphate</text>
        <dbReference type="Rhea" id="RHEA:20121"/>
        <dbReference type="Rhea" id="RHEA-COMP:9662"/>
        <dbReference type="Rhea" id="RHEA-COMP:9681"/>
        <dbReference type="ChEBI" id="CHEBI:30616"/>
        <dbReference type="ChEBI" id="CHEBI:33019"/>
        <dbReference type="ChEBI" id="CHEBI:58359"/>
        <dbReference type="ChEBI" id="CHEBI:78442"/>
        <dbReference type="ChEBI" id="CHEBI:78521"/>
        <dbReference type="ChEBI" id="CHEBI:456215"/>
        <dbReference type="EC" id="6.1.1.18"/>
    </reaction>
</comment>
<evidence type="ECO:0000256" key="4">
    <source>
        <dbReference type="ARBA" id="ARBA00022598"/>
    </source>
</evidence>
<dbReference type="GO" id="GO:0004819">
    <property type="term" value="F:glutamine-tRNA ligase activity"/>
    <property type="evidence" value="ECO:0007669"/>
    <property type="project" value="UniProtKB-UniRule"/>
</dbReference>
<proteinExistence type="inferred from homology"/>
<dbReference type="GO" id="GO:0005829">
    <property type="term" value="C:cytosol"/>
    <property type="evidence" value="ECO:0007669"/>
    <property type="project" value="TreeGrafter"/>
</dbReference>
<evidence type="ECO:0000256" key="10">
    <source>
        <dbReference type="NCBIfam" id="TIGR00440"/>
    </source>
</evidence>
<dbReference type="InterPro" id="IPR001412">
    <property type="entry name" value="aa-tRNA-synth_I_CS"/>
</dbReference>
<keyword evidence="7 11" id="KW-0648">Protein biosynthesis</keyword>
<gene>
    <name evidence="15" type="ORF">AsAng_0040830</name>
</gene>
<feature type="domain" description="tRNA synthetases class I (E and Q) anti-codon binding" evidence="14">
    <location>
        <begin position="458"/>
        <end position="545"/>
    </location>
</feature>
<dbReference type="InterPro" id="IPR004514">
    <property type="entry name" value="Gln-tRNA-synth"/>
</dbReference>
<name>A0A916DVQ7_9BACT</name>
<evidence type="ECO:0000313" key="16">
    <source>
        <dbReference type="Proteomes" id="UP001060919"/>
    </source>
</evidence>
<dbReference type="PANTHER" id="PTHR43097">
    <property type="entry name" value="GLUTAMINE-TRNA LIGASE"/>
    <property type="match status" value="1"/>
</dbReference>
<evidence type="ECO:0000256" key="5">
    <source>
        <dbReference type="ARBA" id="ARBA00022741"/>
    </source>
</evidence>
<dbReference type="InterPro" id="IPR050132">
    <property type="entry name" value="Gln/Glu-tRNA_Ligase"/>
</dbReference>
<reference evidence="15" key="1">
    <citation type="submission" date="2022-09" db="EMBL/GenBank/DDBJ databases">
        <title>Aureispira anguillicida sp. nov., isolated from Leptocephalus of Japanese eel Anguilla japonica.</title>
        <authorList>
            <person name="Yuasa K."/>
            <person name="Mekata T."/>
            <person name="Ikunari K."/>
        </authorList>
    </citation>
    <scope>NUCLEOTIDE SEQUENCE</scope>
    <source>
        <strain evidence="15">EL160426</strain>
    </source>
</reference>
<comment type="similarity">
    <text evidence="1 11">Belongs to the class-I aminoacyl-tRNA synthetase family.</text>
</comment>
<evidence type="ECO:0000259" key="12">
    <source>
        <dbReference type="Pfam" id="PF00749"/>
    </source>
</evidence>
<dbReference type="InterPro" id="IPR014729">
    <property type="entry name" value="Rossmann-like_a/b/a_fold"/>
</dbReference>
<protein>
    <recommendedName>
        <fullName evidence="2 10">Glutamine--tRNA ligase</fullName>
        <ecNumber evidence="2 10">6.1.1.18</ecNumber>
    </recommendedName>
</protein>
<dbReference type="KEGG" id="aup:AsAng_0040830"/>
<keyword evidence="4 11" id="KW-0436">Ligase</keyword>
<dbReference type="PROSITE" id="PS00178">
    <property type="entry name" value="AA_TRNA_LIGASE_I"/>
    <property type="match status" value="1"/>
</dbReference>
<evidence type="ECO:0000313" key="15">
    <source>
        <dbReference type="EMBL" id="BDS13346.1"/>
    </source>
</evidence>
<dbReference type="EMBL" id="AP026867">
    <property type="protein sequence ID" value="BDS13346.1"/>
    <property type="molecule type" value="Genomic_DNA"/>
</dbReference>
<evidence type="ECO:0000256" key="2">
    <source>
        <dbReference type="ARBA" id="ARBA00012836"/>
    </source>
</evidence>
<evidence type="ECO:0000256" key="6">
    <source>
        <dbReference type="ARBA" id="ARBA00022840"/>
    </source>
</evidence>
<sequence>MSHENNNAPKTESLNFIERIIEEHNTTGKFDNRVLTRFPPEPNGYLHIGHAKAICVNFGIADKYNGKTNLRFDDTNPLTEKTDFVNAIQKDIKWLGFDWEDRLFFTSDYFDTLYEYAVKLIQEGLAYVDFSSSETMDDEKRKGQESKYRNTTVETNLAEFEKMKNGAYENGVCVLRLKVDMKADNRHMRDPIIYRIINAPHHRTGDKWCIYPMYDWAHGQSDSIEGITHSLCSLEFENHRPLYDWCQEKLEIYRSQQIEFSRLNLDYTVTSKRKLKELIEEGHVKDWDDPRMPTLSGMRRRGYTPAAIRDFIHRAGVSKRDQFIALSSLEGSVRDDLNQIAPRVMSVLDPLKVVITNYPEGQIEDLTIAYHQKDESMGSRQVPFSREIYIEKEDFAIEANKKWRRLAPGRDVRLKGAYILHCTDYKTDENGAVIEVHCAYYENSRSGQDTSGIKAKGVLHWVSIEQAVPAQVHLYDRLFSDPKPTGHKETVTDANGKEVERSVDFKQFLNPNSLKTITAYVEPSLATAQVLDKFQFMRLGYFCVDKDSTADQLIFNRTVTLKDSWAKQNK</sequence>
<accession>A0A916DVQ7</accession>
<dbReference type="AlphaFoldDB" id="A0A916DVQ7"/>
<keyword evidence="3" id="KW-0963">Cytoplasm</keyword>
<dbReference type="GO" id="GO:0006425">
    <property type="term" value="P:glutaminyl-tRNA aminoacylation"/>
    <property type="evidence" value="ECO:0007669"/>
    <property type="project" value="UniProtKB-UniRule"/>
</dbReference>
<dbReference type="EC" id="6.1.1.18" evidence="2 10"/>
<dbReference type="PRINTS" id="PR00987">
    <property type="entry name" value="TRNASYNTHGLU"/>
</dbReference>
<keyword evidence="5 11" id="KW-0547">Nucleotide-binding</keyword>
<dbReference type="SUPFAM" id="SSF52374">
    <property type="entry name" value="Nucleotidylyl transferase"/>
    <property type="match status" value="1"/>
</dbReference>
<dbReference type="NCBIfam" id="NF011291">
    <property type="entry name" value="PRK14703.1"/>
    <property type="match status" value="1"/>
</dbReference>
<dbReference type="FunFam" id="2.40.240.10:FF:000007">
    <property type="entry name" value="Glutamine--tRNA ligase"/>
    <property type="match status" value="1"/>
</dbReference>
<evidence type="ECO:0000256" key="7">
    <source>
        <dbReference type="ARBA" id="ARBA00022917"/>
    </source>
</evidence>
<dbReference type="InterPro" id="IPR020058">
    <property type="entry name" value="Glu/Gln-tRNA-synth_Ib_cat-dom"/>
</dbReference>
<keyword evidence="16" id="KW-1185">Reference proteome</keyword>
<dbReference type="FunFam" id="3.40.50.620:FF:000037">
    <property type="entry name" value="Glutamine--tRNA ligase cytoplasmic"/>
    <property type="match status" value="1"/>
</dbReference>
<keyword evidence="8 11" id="KW-0030">Aminoacyl-tRNA synthetase</keyword>
<evidence type="ECO:0000259" key="13">
    <source>
        <dbReference type="Pfam" id="PF03950"/>
    </source>
</evidence>
<dbReference type="PANTHER" id="PTHR43097:SF5">
    <property type="entry name" value="GLUTAMATE--TRNA LIGASE"/>
    <property type="match status" value="1"/>
</dbReference>
<evidence type="ECO:0000256" key="3">
    <source>
        <dbReference type="ARBA" id="ARBA00022490"/>
    </source>
</evidence>
<dbReference type="InterPro" id="IPR020059">
    <property type="entry name" value="Glu/Gln-tRNA-synth_Ib_codon-bd"/>
</dbReference>
<dbReference type="InterPro" id="IPR049437">
    <property type="entry name" value="tRNA-synt_1c_C2"/>
</dbReference>
<evidence type="ECO:0000256" key="1">
    <source>
        <dbReference type="ARBA" id="ARBA00005594"/>
    </source>
</evidence>
<dbReference type="FunFam" id="1.10.1160.10:FF:000001">
    <property type="entry name" value="Glutamine--tRNA ligase"/>
    <property type="match status" value="1"/>
</dbReference>
<feature type="domain" description="Glutamyl/glutaminyl-tRNA synthetase class Ib anti-codon binding" evidence="13">
    <location>
        <begin position="341"/>
        <end position="440"/>
    </location>
</feature>
<dbReference type="FunFam" id="3.90.800.10:FF:000001">
    <property type="entry name" value="Glutamine--tRNA ligase"/>
    <property type="match status" value="1"/>
</dbReference>
<dbReference type="SUPFAM" id="SSF50715">
    <property type="entry name" value="Ribosomal protein L25-like"/>
    <property type="match status" value="1"/>
</dbReference>